<evidence type="ECO:0000256" key="11">
    <source>
        <dbReference type="ARBA" id="ARBA00022825"/>
    </source>
</evidence>
<evidence type="ECO:0000256" key="13">
    <source>
        <dbReference type="ARBA" id="ARBA00032850"/>
    </source>
</evidence>
<dbReference type="FunFam" id="2.40.10.120:FF:000007">
    <property type="entry name" value="Periplasmic serine endoprotease DegP-like"/>
    <property type="match status" value="1"/>
</dbReference>
<feature type="region of interest" description="Disordered" evidence="16">
    <location>
        <begin position="60"/>
        <end position="114"/>
    </location>
</feature>
<feature type="compositionally biased region" description="Pro residues" evidence="16">
    <location>
        <begin position="96"/>
        <end position="105"/>
    </location>
</feature>
<dbReference type="PANTHER" id="PTHR43343">
    <property type="entry name" value="PEPTIDASE S12"/>
    <property type="match status" value="1"/>
</dbReference>
<dbReference type="PROSITE" id="PS50106">
    <property type="entry name" value="PDZ"/>
    <property type="match status" value="2"/>
</dbReference>
<dbReference type="Pfam" id="PF13365">
    <property type="entry name" value="Trypsin_2"/>
    <property type="match status" value="1"/>
</dbReference>
<dbReference type="Pfam" id="PF13180">
    <property type="entry name" value="PDZ_2"/>
    <property type="match status" value="2"/>
</dbReference>
<dbReference type="InterPro" id="IPR009003">
    <property type="entry name" value="Peptidase_S1_PA"/>
</dbReference>
<comment type="subcellular location">
    <subcellularLocation>
        <location evidence="2">Periplasm</location>
    </subcellularLocation>
</comment>
<keyword evidence="9" id="KW-0574">Periplasm</keyword>
<dbReference type="EC" id="3.4.21.107" evidence="4"/>
<sequence>MRISPIAVALALAFTGVAHAQPAPAPNAAQPAPLPNAPQSFAPLARQLLPAVVNISTSQNVQARAGRPDAPETPQAPPGSPFEEFFRDFFNRNRPPGAPGAPGAPGPDAQRPRRAQSLGSGFIIDTSGLVVTNNHVIDGADEINVILADNTSIRAELVGTDTRTDIAVLRIRTDRTLTAVPWGNSDEASVGDWVLAIGNPFGLGGTMTAGIVSARGRDIRQGLYDDFIQTDAAINRGNSGGPLFNMRGEVVGINTAIYSPTGGSIGIGFSIPSNLARNIASQLADGGRVRRGWLGVNIQQVTDEIAESLRVPGGTRGALIARAQEGGPAAAAGIRSGDVVLRFNGAEVRDMRSLPRIVADTRVGSTAPVVIWRDGREETVTITVGELPAEQAAAASTPATPPGQPPRPAELAGLGLRVAPISAELRERFSLRAEQRGVVIVEVAPDSPGAERDLRAGDVIVEVQQERVNTVAELQERIERLRRQNRPSALLLVESGQGQRFVPLRLGIPRPAQ</sequence>
<evidence type="ECO:0000256" key="10">
    <source>
        <dbReference type="ARBA" id="ARBA00022801"/>
    </source>
</evidence>
<dbReference type="Gene3D" id="2.40.10.120">
    <property type="match status" value="1"/>
</dbReference>
<feature type="binding site" evidence="15">
    <location>
        <position position="165"/>
    </location>
    <ligand>
        <name>substrate</name>
    </ligand>
</feature>
<dbReference type="InterPro" id="IPR011782">
    <property type="entry name" value="Pept_S1C_Do"/>
</dbReference>
<evidence type="ECO:0000313" key="19">
    <source>
        <dbReference type="EMBL" id="MBR0655717.1"/>
    </source>
</evidence>
<name>A0AAF1JWZ1_9PROT</name>
<dbReference type="Proteomes" id="UP001196068">
    <property type="component" value="Unassembled WGS sequence"/>
</dbReference>
<dbReference type="NCBIfam" id="TIGR02037">
    <property type="entry name" value="degP_htrA_DO"/>
    <property type="match status" value="1"/>
</dbReference>
<comment type="catalytic activity">
    <reaction evidence="1">
        <text>Acts on substrates that are at least partially unfolded. The cleavage site P1 residue is normally between a pair of hydrophobic residues, such as Val-|-Val.</text>
        <dbReference type="EC" id="3.4.21.107"/>
    </reaction>
</comment>
<evidence type="ECO:0000256" key="2">
    <source>
        <dbReference type="ARBA" id="ARBA00004418"/>
    </source>
</evidence>
<feature type="active site" description="Charge relay system" evidence="14">
    <location>
        <position position="165"/>
    </location>
</feature>
<dbReference type="GO" id="GO:0042597">
    <property type="term" value="C:periplasmic space"/>
    <property type="evidence" value="ECO:0007669"/>
    <property type="project" value="UniProtKB-SubCell"/>
</dbReference>
<dbReference type="SUPFAM" id="SSF50156">
    <property type="entry name" value="PDZ domain-like"/>
    <property type="match status" value="2"/>
</dbReference>
<dbReference type="Gene3D" id="2.30.42.10">
    <property type="match status" value="2"/>
</dbReference>
<evidence type="ECO:0000256" key="3">
    <source>
        <dbReference type="ARBA" id="ARBA00010541"/>
    </source>
</evidence>
<dbReference type="SMART" id="SM00228">
    <property type="entry name" value="PDZ"/>
    <property type="match status" value="2"/>
</dbReference>
<evidence type="ECO:0000256" key="5">
    <source>
        <dbReference type="ARBA" id="ARBA00013958"/>
    </source>
</evidence>
<evidence type="ECO:0000256" key="7">
    <source>
        <dbReference type="ARBA" id="ARBA00022729"/>
    </source>
</evidence>
<evidence type="ECO:0000313" key="20">
    <source>
        <dbReference type="Proteomes" id="UP001196068"/>
    </source>
</evidence>
<comment type="caution">
    <text evidence="19">The sequence shown here is derived from an EMBL/GenBank/DDBJ whole genome shotgun (WGS) entry which is preliminary data.</text>
</comment>
<keyword evidence="8" id="KW-0677">Repeat</keyword>
<dbReference type="InterPro" id="IPR001478">
    <property type="entry name" value="PDZ"/>
</dbReference>
<keyword evidence="7 17" id="KW-0732">Signal</keyword>
<reference evidence="19" key="1">
    <citation type="submission" date="2020-01" db="EMBL/GenBank/DDBJ databases">
        <authorList>
            <person name="Rat A."/>
        </authorList>
    </citation>
    <scope>NUCLEOTIDE SEQUENCE</scope>
    <source>
        <strain evidence="19">LMG 28251</strain>
    </source>
</reference>
<feature type="active site" description="Charge relay system" evidence="14">
    <location>
        <position position="135"/>
    </location>
</feature>
<evidence type="ECO:0000256" key="16">
    <source>
        <dbReference type="SAM" id="MobiDB-lite"/>
    </source>
</evidence>
<dbReference type="InterPro" id="IPR001940">
    <property type="entry name" value="Peptidase_S1C"/>
</dbReference>
<dbReference type="AlphaFoldDB" id="A0AAF1JWZ1"/>
<gene>
    <name evidence="19" type="ORF">GXW79_11585</name>
</gene>
<feature type="domain" description="PDZ" evidence="18">
    <location>
        <begin position="278"/>
        <end position="351"/>
    </location>
</feature>
<reference evidence="19" key="2">
    <citation type="journal article" date="2021" name="Syst. Appl. Microbiol.">
        <title>Roseomonas hellenica sp. nov., isolated from roots of wild-growing Alkanna tinctoria.</title>
        <authorList>
            <person name="Rat A."/>
            <person name="Naranjo H.D."/>
            <person name="Lebbe L."/>
            <person name="Cnockaert M."/>
            <person name="Krigas N."/>
            <person name="Grigoriadou K."/>
            <person name="Maloupa E."/>
            <person name="Willems A."/>
        </authorList>
    </citation>
    <scope>NUCLEOTIDE SEQUENCE</scope>
    <source>
        <strain evidence="19">LMG 28251</strain>
    </source>
</reference>
<feature type="signal peptide" evidence="17">
    <location>
        <begin position="1"/>
        <end position="20"/>
    </location>
</feature>
<dbReference type="InterPro" id="IPR051201">
    <property type="entry name" value="Chloro_Bact_Ser_Proteases"/>
</dbReference>
<accession>A0AAF1JWZ1</accession>
<dbReference type="SUPFAM" id="SSF50494">
    <property type="entry name" value="Trypsin-like serine proteases"/>
    <property type="match status" value="1"/>
</dbReference>
<feature type="domain" description="PDZ" evidence="18">
    <location>
        <begin position="414"/>
        <end position="496"/>
    </location>
</feature>
<evidence type="ECO:0000256" key="12">
    <source>
        <dbReference type="ARBA" id="ARBA00023016"/>
    </source>
</evidence>
<organism evidence="19 20">
    <name type="scientific">Plastoroseomonas arctica</name>
    <dbReference type="NCBI Taxonomy" id="1509237"/>
    <lineage>
        <taxon>Bacteria</taxon>
        <taxon>Pseudomonadati</taxon>
        <taxon>Pseudomonadota</taxon>
        <taxon>Alphaproteobacteria</taxon>
        <taxon>Acetobacterales</taxon>
        <taxon>Acetobacteraceae</taxon>
        <taxon>Plastoroseomonas</taxon>
    </lineage>
</organism>
<evidence type="ECO:0000256" key="4">
    <source>
        <dbReference type="ARBA" id="ARBA00013035"/>
    </source>
</evidence>
<dbReference type="InterPro" id="IPR036034">
    <property type="entry name" value="PDZ_sf"/>
</dbReference>
<dbReference type="GO" id="GO:0006508">
    <property type="term" value="P:proteolysis"/>
    <property type="evidence" value="ECO:0007669"/>
    <property type="project" value="UniProtKB-KW"/>
</dbReference>
<evidence type="ECO:0000256" key="8">
    <source>
        <dbReference type="ARBA" id="ARBA00022737"/>
    </source>
</evidence>
<dbReference type="PANTHER" id="PTHR43343:SF3">
    <property type="entry name" value="PROTEASE DO-LIKE 8, CHLOROPLASTIC"/>
    <property type="match status" value="1"/>
</dbReference>
<keyword evidence="6" id="KW-0645">Protease</keyword>
<dbReference type="PRINTS" id="PR00834">
    <property type="entry name" value="PROTEASES2C"/>
</dbReference>
<feature type="binding site" evidence="15">
    <location>
        <begin position="237"/>
        <end position="239"/>
    </location>
    <ligand>
        <name>substrate</name>
    </ligand>
</feature>
<feature type="chain" id="PRO_5042075805" description="Probable periplasmic serine endoprotease DegP-like" evidence="17">
    <location>
        <begin position="21"/>
        <end position="513"/>
    </location>
</feature>
<evidence type="ECO:0000256" key="17">
    <source>
        <dbReference type="SAM" id="SignalP"/>
    </source>
</evidence>
<keyword evidence="10" id="KW-0378">Hydrolase</keyword>
<evidence type="ECO:0000256" key="9">
    <source>
        <dbReference type="ARBA" id="ARBA00022764"/>
    </source>
</evidence>
<dbReference type="CDD" id="cd10839">
    <property type="entry name" value="cpPDZ1_DegP-like"/>
    <property type="match status" value="1"/>
</dbReference>
<evidence type="ECO:0000256" key="6">
    <source>
        <dbReference type="ARBA" id="ARBA00022670"/>
    </source>
</evidence>
<dbReference type="EMBL" id="JAAEDH010000012">
    <property type="protein sequence ID" value="MBR0655717.1"/>
    <property type="molecule type" value="Genomic_DNA"/>
</dbReference>
<comment type="similarity">
    <text evidence="3">Belongs to the peptidase S1C family.</text>
</comment>
<keyword evidence="12" id="KW-0346">Stress response</keyword>
<evidence type="ECO:0000256" key="15">
    <source>
        <dbReference type="PIRSR" id="PIRSR611782-2"/>
    </source>
</evidence>
<evidence type="ECO:0000259" key="18">
    <source>
        <dbReference type="PROSITE" id="PS50106"/>
    </source>
</evidence>
<evidence type="ECO:0000256" key="1">
    <source>
        <dbReference type="ARBA" id="ARBA00001772"/>
    </source>
</evidence>
<dbReference type="RefSeq" id="WP_211874557.1">
    <property type="nucleotide sequence ID" value="NZ_JAAEDH010000012.1"/>
</dbReference>
<dbReference type="GO" id="GO:0004252">
    <property type="term" value="F:serine-type endopeptidase activity"/>
    <property type="evidence" value="ECO:0007669"/>
    <property type="project" value="InterPro"/>
</dbReference>
<protein>
    <recommendedName>
        <fullName evidence="5">Probable periplasmic serine endoprotease DegP-like</fullName>
        <ecNumber evidence="4">3.4.21.107</ecNumber>
    </recommendedName>
    <alternativeName>
        <fullName evidence="13">Protease Do</fullName>
    </alternativeName>
</protein>
<keyword evidence="20" id="KW-1185">Reference proteome</keyword>
<feature type="active site" description="Charge relay system" evidence="14">
    <location>
        <position position="239"/>
    </location>
</feature>
<evidence type="ECO:0000256" key="14">
    <source>
        <dbReference type="PIRSR" id="PIRSR611782-1"/>
    </source>
</evidence>
<keyword evidence="11" id="KW-0720">Serine protease</keyword>
<proteinExistence type="inferred from homology"/>
<feature type="binding site" evidence="15">
    <location>
        <position position="135"/>
    </location>
    <ligand>
        <name>substrate</name>
    </ligand>
</feature>